<dbReference type="EMBL" id="FQXJ01000003">
    <property type="protein sequence ID" value="SHH12475.1"/>
    <property type="molecule type" value="Genomic_DNA"/>
</dbReference>
<reference evidence="2" key="1">
    <citation type="submission" date="2016-11" db="EMBL/GenBank/DDBJ databases">
        <authorList>
            <person name="Varghese N."/>
            <person name="Submissions S."/>
        </authorList>
    </citation>
    <scope>NUCLEOTIDE SEQUENCE [LARGE SCALE GENOMIC DNA]</scope>
    <source>
        <strain evidence="2">DSM 15449</strain>
    </source>
</reference>
<dbReference type="STRING" id="1121420.SAMN02746098_00233"/>
<evidence type="ECO:0000313" key="2">
    <source>
        <dbReference type="Proteomes" id="UP000183954"/>
    </source>
</evidence>
<gene>
    <name evidence="1" type="ORF">SAMN02746098_00233</name>
</gene>
<keyword evidence="2" id="KW-1185">Reference proteome</keyword>
<evidence type="ECO:0000313" key="1">
    <source>
        <dbReference type="EMBL" id="SHH12475.1"/>
    </source>
</evidence>
<proteinExistence type="predicted"/>
<dbReference type="OrthoDB" id="1799321at2"/>
<accession>A0A1M5QE81</accession>
<name>A0A1M5QE81_9FIRM</name>
<protein>
    <submittedName>
        <fullName evidence="1">Uncharacterized protein</fullName>
    </submittedName>
</protein>
<dbReference type="RefSeq" id="WP_073027210.1">
    <property type="nucleotide sequence ID" value="NZ_FQXJ01000003.1"/>
</dbReference>
<dbReference type="AlphaFoldDB" id="A0A1M5QE81"/>
<organism evidence="1 2">
    <name type="scientific">Desulfosporosinus lacus DSM 15449</name>
    <dbReference type="NCBI Taxonomy" id="1121420"/>
    <lineage>
        <taxon>Bacteria</taxon>
        <taxon>Bacillati</taxon>
        <taxon>Bacillota</taxon>
        <taxon>Clostridia</taxon>
        <taxon>Eubacteriales</taxon>
        <taxon>Desulfitobacteriaceae</taxon>
        <taxon>Desulfosporosinus</taxon>
    </lineage>
</organism>
<dbReference type="Proteomes" id="UP000183954">
    <property type="component" value="Unassembled WGS sequence"/>
</dbReference>
<sequence length="67" mass="7698">MQIVSREDIETITIAINEFIGANEVSSKESIPIEFLKHLRKVNLKIEDGVLFNELCDLLEKKLIIKD</sequence>